<dbReference type="InterPro" id="IPR042094">
    <property type="entry name" value="T2SS_GspF_sf"/>
</dbReference>
<protein>
    <submittedName>
        <fullName evidence="8">Tight adherence protein B</fullName>
    </submittedName>
</protein>
<feature type="transmembrane region" description="Helical" evidence="6">
    <location>
        <begin position="256"/>
        <end position="275"/>
    </location>
</feature>
<evidence type="ECO:0000256" key="1">
    <source>
        <dbReference type="ARBA" id="ARBA00004651"/>
    </source>
</evidence>
<dbReference type="Proteomes" id="UP000182725">
    <property type="component" value="Unassembled WGS sequence"/>
</dbReference>
<accession>A0A1H5KM33</accession>
<evidence type="ECO:0000313" key="8">
    <source>
        <dbReference type="EMBL" id="SEE65684.1"/>
    </source>
</evidence>
<evidence type="ECO:0000256" key="2">
    <source>
        <dbReference type="ARBA" id="ARBA00022475"/>
    </source>
</evidence>
<reference evidence="8 9" key="1">
    <citation type="submission" date="2016-10" db="EMBL/GenBank/DDBJ databases">
        <authorList>
            <person name="de Groot N.N."/>
        </authorList>
    </citation>
    <scope>NUCLEOTIDE SEQUENCE [LARGE SCALE GENOMIC DNA]</scope>
    <source>
        <strain evidence="8 9">DSM 22274</strain>
    </source>
</reference>
<feature type="domain" description="Type II secretion system protein GspF" evidence="7">
    <location>
        <begin position="149"/>
        <end position="272"/>
    </location>
</feature>
<dbReference type="PANTHER" id="PTHR35007:SF1">
    <property type="entry name" value="PILUS ASSEMBLY PROTEIN"/>
    <property type="match status" value="1"/>
</dbReference>
<dbReference type="GO" id="GO:0005886">
    <property type="term" value="C:plasma membrane"/>
    <property type="evidence" value="ECO:0007669"/>
    <property type="project" value="UniProtKB-SubCell"/>
</dbReference>
<keyword evidence="2" id="KW-1003">Cell membrane</keyword>
<keyword evidence="4 6" id="KW-1133">Transmembrane helix</keyword>
<feature type="transmembrane region" description="Helical" evidence="6">
    <location>
        <begin position="90"/>
        <end position="107"/>
    </location>
</feature>
<dbReference type="PANTHER" id="PTHR35007">
    <property type="entry name" value="INTEGRAL MEMBRANE PROTEIN-RELATED"/>
    <property type="match status" value="1"/>
</dbReference>
<sequence length="315" mass="33718">MPPDSVLPVGVAFILIAIMLALFTTFRPHYKDIKISRRRPSSAQDETSVISRLSEVTVAAVEHRFGPGISGPFGRDALGGAGLKSTASEFIVLILSASLVLGAIGLLIQGLLLAFLFAAMGPVGAWLFIKAKTGRRQAAFEGQLSDMLMSLSGSLRAGHGVAQSMQSASAEMPAPMGEELARIVNETRVGRPATESMAEVGRRMQCEDFEWLSQAIEINREVGGDLAGVLDHVAETVRERAQIKGQVRALAAEGKFSAYILVALPFCVAAFINLTNPGYMSVLVQNTLGWVLIATGVIMMAIGSIWISRMVKIKF</sequence>
<evidence type="ECO:0000256" key="4">
    <source>
        <dbReference type="ARBA" id="ARBA00022989"/>
    </source>
</evidence>
<evidence type="ECO:0000313" key="9">
    <source>
        <dbReference type="Proteomes" id="UP000182725"/>
    </source>
</evidence>
<feature type="transmembrane region" description="Helical" evidence="6">
    <location>
        <begin position="287"/>
        <end position="307"/>
    </location>
</feature>
<dbReference type="Gene3D" id="1.20.81.30">
    <property type="entry name" value="Type II secretion system (T2SS), domain F"/>
    <property type="match status" value="1"/>
</dbReference>
<keyword evidence="5 6" id="KW-0472">Membrane</keyword>
<evidence type="ECO:0000256" key="3">
    <source>
        <dbReference type="ARBA" id="ARBA00022692"/>
    </source>
</evidence>
<evidence type="ECO:0000259" key="7">
    <source>
        <dbReference type="Pfam" id="PF00482"/>
    </source>
</evidence>
<dbReference type="Pfam" id="PF00482">
    <property type="entry name" value="T2SSF"/>
    <property type="match status" value="1"/>
</dbReference>
<gene>
    <name evidence="8" type="ORF">SAMN04489740_2072</name>
</gene>
<proteinExistence type="predicted"/>
<feature type="transmembrane region" description="Helical" evidence="6">
    <location>
        <begin position="6"/>
        <end position="26"/>
    </location>
</feature>
<evidence type="ECO:0000256" key="5">
    <source>
        <dbReference type="ARBA" id="ARBA00023136"/>
    </source>
</evidence>
<evidence type="ECO:0000256" key="6">
    <source>
        <dbReference type="SAM" id="Phobius"/>
    </source>
</evidence>
<keyword evidence="3 6" id="KW-0812">Transmembrane</keyword>
<dbReference type="RefSeq" id="WP_083360715.1">
    <property type="nucleotide sequence ID" value="NZ_FNTV01000001.1"/>
</dbReference>
<comment type="subcellular location">
    <subcellularLocation>
        <location evidence="1">Cell membrane</location>
        <topology evidence="1">Multi-pass membrane protein</topology>
    </subcellularLocation>
</comment>
<dbReference type="EMBL" id="FNTV01000001">
    <property type="protein sequence ID" value="SEE65684.1"/>
    <property type="molecule type" value="Genomic_DNA"/>
</dbReference>
<feature type="transmembrane region" description="Helical" evidence="6">
    <location>
        <begin position="113"/>
        <end position="129"/>
    </location>
</feature>
<organism evidence="8 9">
    <name type="scientific">Arthrobacter alpinus</name>
    <dbReference type="NCBI Taxonomy" id="656366"/>
    <lineage>
        <taxon>Bacteria</taxon>
        <taxon>Bacillati</taxon>
        <taxon>Actinomycetota</taxon>
        <taxon>Actinomycetes</taxon>
        <taxon>Micrococcales</taxon>
        <taxon>Micrococcaceae</taxon>
        <taxon>Arthrobacter</taxon>
    </lineage>
</organism>
<dbReference type="InterPro" id="IPR018076">
    <property type="entry name" value="T2SS_GspF_dom"/>
</dbReference>
<dbReference type="AlphaFoldDB" id="A0A1H5KM33"/>
<name>A0A1H5KM33_9MICC</name>